<dbReference type="GO" id="GO:0016020">
    <property type="term" value="C:membrane"/>
    <property type="evidence" value="ECO:0007669"/>
    <property type="project" value="UniProtKB-SubCell"/>
</dbReference>
<feature type="transmembrane region" description="Helical" evidence="6">
    <location>
        <begin position="16"/>
        <end position="44"/>
    </location>
</feature>
<reference evidence="10" key="1">
    <citation type="submission" date="2017-02" db="UniProtKB">
        <authorList>
            <consortium name="WormBaseParasite"/>
        </authorList>
    </citation>
    <scope>IDENTIFICATION</scope>
</reference>
<dbReference type="AlphaFoldDB" id="A0A0M3JUF2"/>
<comment type="subcellular location">
    <subcellularLocation>
        <location evidence="1">Membrane</location>
        <topology evidence="1">Multi-pass membrane protein</topology>
    </subcellularLocation>
</comment>
<evidence type="ECO:0000313" key="9">
    <source>
        <dbReference type="Proteomes" id="UP000267096"/>
    </source>
</evidence>
<dbReference type="EMBL" id="UYRR01031054">
    <property type="protein sequence ID" value="VDK44695.1"/>
    <property type="molecule type" value="Genomic_DNA"/>
</dbReference>
<keyword evidence="9" id="KW-1185">Reference proteome</keyword>
<keyword evidence="3 6" id="KW-1133">Transmembrane helix</keyword>
<evidence type="ECO:0000256" key="4">
    <source>
        <dbReference type="ARBA" id="ARBA00023136"/>
    </source>
</evidence>
<name>A0A0M3JUF2_ANISI</name>
<reference evidence="8 9" key="2">
    <citation type="submission" date="2018-11" db="EMBL/GenBank/DDBJ databases">
        <authorList>
            <consortium name="Pathogen Informatics"/>
        </authorList>
    </citation>
    <scope>NUCLEOTIDE SEQUENCE [LARGE SCALE GENOMIC DNA]</scope>
</reference>
<evidence type="ECO:0000256" key="2">
    <source>
        <dbReference type="ARBA" id="ARBA00022692"/>
    </source>
</evidence>
<accession>A0A0M3JUF2</accession>
<dbReference type="OrthoDB" id="5850452at2759"/>
<proteinExistence type="predicted"/>
<dbReference type="Proteomes" id="UP000267096">
    <property type="component" value="Unassembled WGS sequence"/>
</dbReference>
<dbReference type="WBParaSite" id="ASIM_0001180301-mRNA-1">
    <property type="protein sequence ID" value="ASIM_0001180301-mRNA-1"/>
    <property type="gene ID" value="ASIM_0001180301"/>
</dbReference>
<dbReference type="PROSITE" id="PS51225">
    <property type="entry name" value="MARVEL"/>
    <property type="match status" value="1"/>
</dbReference>
<evidence type="ECO:0000259" key="7">
    <source>
        <dbReference type="PROSITE" id="PS51225"/>
    </source>
</evidence>
<organism evidence="10">
    <name type="scientific">Anisakis simplex</name>
    <name type="common">Herring worm</name>
    <dbReference type="NCBI Taxonomy" id="6269"/>
    <lineage>
        <taxon>Eukaryota</taxon>
        <taxon>Metazoa</taxon>
        <taxon>Ecdysozoa</taxon>
        <taxon>Nematoda</taxon>
        <taxon>Chromadorea</taxon>
        <taxon>Rhabditida</taxon>
        <taxon>Spirurina</taxon>
        <taxon>Ascaridomorpha</taxon>
        <taxon>Ascaridoidea</taxon>
        <taxon>Anisakidae</taxon>
        <taxon>Anisakis</taxon>
        <taxon>Anisakis simplex complex</taxon>
    </lineage>
</organism>
<dbReference type="InterPro" id="IPR008253">
    <property type="entry name" value="Marvel"/>
</dbReference>
<protein>
    <submittedName>
        <fullName evidence="10">MARVEL domain-containing protein</fullName>
    </submittedName>
</protein>
<keyword evidence="2 5" id="KW-0812">Transmembrane</keyword>
<evidence type="ECO:0000256" key="1">
    <source>
        <dbReference type="ARBA" id="ARBA00004141"/>
    </source>
</evidence>
<evidence type="ECO:0000256" key="5">
    <source>
        <dbReference type="PROSITE-ProRule" id="PRU00581"/>
    </source>
</evidence>
<feature type="transmembrane region" description="Helical" evidence="6">
    <location>
        <begin position="56"/>
        <end position="77"/>
    </location>
</feature>
<evidence type="ECO:0000313" key="8">
    <source>
        <dbReference type="EMBL" id="VDK44695.1"/>
    </source>
</evidence>
<feature type="domain" description="MARVEL" evidence="7">
    <location>
        <begin position="1"/>
        <end position="112"/>
    </location>
</feature>
<feature type="transmembrane region" description="Helical" evidence="6">
    <location>
        <begin position="89"/>
        <end position="108"/>
    </location>
</feature>
<evidence type="ECO:0000313" key="10">
    <source>
        <dbReference type="WBParaSite" id="ASIM_0001180301-mRNA-1"/>
    </source>
</evidence>
<keyword evidence="4 5" id="KW-0472">Membrane</keyword>
<evidence type="ECO:0000256" key="6">
    <source>
        <dbReference type="SAM" id="Phobius"/>
    </source>
</evidence>
<sequence>MISVGLAAYKPPGTEFVWFTTSFTLIIGCITILLFALGIENLIIPTSCFTWPIFEAAYSVLASILYFVSLWLCINGADFNDNPTPFTTASLLSFLLVIIYGVLACTALRMDDGTKSERTTLHPDVTVAADYQQF</sequence>
<gene>
    <name evidence="8" type="ORF">ASIM_LOCUS11269</name>
</gene>
<evidence type="ECO:0000256" key="3">
    <source>
        <dbReference type="ARBA" id="ARBA00022989"/>
    </source>
</evidence>